<dbReference type="AlphaFoldDB" id="A0A1L9VIP5"/>
<dbReference type="EMBL" id="KV878898">
    <property type="protein sequence ID" value="OJJ83796.1"/>
    <property type="molecule type" value="Genomic_DNA"/>
</dbReference>
<gene>
    <name evidence="2" type="ORF">ASPGLDRAFT_343994</name>
</gene>
<accession>A0A1L9VIP5</accession>
<feature type="region of interest" description="Disordered" evidence="1">
    <location>
        <begin position="165"/>
        <end position="188"/>
    </location>
</feature>
<evidence type="ECO:0000313" key="2">
    <source>
        <dbReference type="EMBL" id="OJJ83796.1"/>
    </source>
</evidence>
<reference evidence="3" key="1">
    <citation type="journal article" date="2017" name="Genome Biol.">
        <title>Comparative genomics reveals high biological diversity and specific adaptations in the industrially and medically important fungal genus Aspergillus.</title>
        <authorList>
            <person name="de Vries R.P."/>
            <person name="Riley R."/>
            <person name="Wiebenga A."/>
            <person name="Aguilar-Osorio G."/>
            <person name="Amillis S."/>
            <person name="Uchima C.A."/>
            <person name="Anderluh G."/>
            <person name="Asadollahi M."/>
            <person name="Askin M."/>
            <person name="Barry K."/>
            <person name="Battaglia E."/>
            <person name="Bayram O."/>
            <person name="Benocci T."/>
            <person name="Braus-Stromeyer S.A."/>
            <person name="Caldana C."/>
            <person name="Canovas D."/>
            <person name="Cerqueira G.C."/>
            <person name="Chen F."/>
            <person name="Chen W."/>
            <person name="Choi C."/>
            <person name="Clum A."/>
            <person name="Dos Santos R.A."/>
            <person name="Damasio A.R."/>
            <person name="Diallinas G."/>
            <person name="Emri T."/>
            <person name="Fekete E."/>
            <person name="Flipphi M."/>
            <person name="Freyberg S."/>
            <person name="Gallo A."/>
            <person name="Gournas C."/>
            <person name="Habgood R."/>
            <person name="Hainaut M."/>
            <person name="Harispe M.L."/>
            <person name="Henrissat B."/>
            <person name="Hilden K.S."/>
            <person name="Hope R."/>
            <person name="Hossain A."/>
            <person name="Karabika E."/>
            <person name="Karaffa L."/>
            <person name="Karanyi Z."/>
            <person name="Krasevec N."/>
            <person name="Kuo A."/>
            <person name="Kusch H."/>
            <person name="LaButti K."/>
            <person name="Lagendijk E.L."/>
            <person name="Lapidus A."/>
            <person name="Levasseur A."/>
            <person name="Lindquist E."/>
            <person name="Lipzen A."/>
            <person name="Logrieco A.F."/>
            <person name="MacCabe A."/>
            <person name="Maekelae M.R."/>
            <person name="Malavazi I."/>
            <person name="Melin P."/>
            <person name="Meyer V."/>
            <person name="Mielnichuk N."/>
            <person name="Miskei M."/>
            <person name="Molnar A.P."/>
            <person name="Mule G."/>
            <person name="Ngan C.Y."/>
            <person name="Orejas M."/>
            <person name="Orosz E."/>
            <person name="Ouedraogo J.P."/>
            <person name="Overkamp K.M."/>
            <person name="Park H.-S."/>
            <person name="Perrone G."/>
            <person name="Piumi F."/>
            <person name="Punt P.J."/>
            <person name="Ram A.F."/>
            <person name="Ramon A."/>
            <person name="Rauscher S."/>
            <person name="Record E."/>
            <person name="Riano-Pachon D.M."/>
            <person name="Robert V."/>
            <person name="Roehrig J."/>
            <person name="Ruller R."/>
            <person name="Salamov A."/>
            <person name="Salih N.S."/>
            <person name="Samson R.A."/>
            <person name="Sandor E."/>
            <person name="Sanguinetti M."/>
            <person name="Schuetze T."/>
            <person name="Sepcic K."/>
            <person name="Shelest E."/>
            <person name="Sherlock G."/>
            <person name="Sophianopoulou V."/>
            <person name="Squina F.M."/>
            <person name="Sun H."/>
            <person name="Susca A."/>
            <person name="Todd R.B."/>
            <person name="Tsang A."/>
            <person name="Unkles S.E."/>
            <person name="van de Wiele N."/>
            <person name="van Rossen-Uffink D."/>
            <person name="Oliveira J.V."/>
            <person name="Vesth T.C."/>
            <person name="Visser J."/>
            <person name="Yu J.-H."/>
            <person name="Zhou M."/>
            <person name="Andersen M.R."/>
            <person name="Archer D.B."/>
            <person name="Baker S.E."/>
            <person name="Benoit I."/>
            <person name="Brakhage A.A."/>
            <person name="Braus G.H."/>
            <person name="Fischer R."/>
            <person name="Frisvad J.C."/>
            <person name="Goldman G.H."/>
            <person name="Houbraken J."/>
            <person name="Oakley B."/>
            <person name="Pocsi I."/>
            <person name="Scazzocchio C."/>
            <person name="Seiboth B."/>
            <person name="vanKuyk P.A."/>
            <person name="Wortman J."/>
            <person name="Dyer P.S."/>
            <person name="Grigoriev I.V."/>
        </authorList>
    </citation>
    <scope>NUCLEOTIDE SEQUENCE [LARGE SCALE GENOMIC DNA]</scope>
    <source>
        <strain evidence="3">CBS 516.65</strain>
    </source>
</reference>
<feature type="compositionally biased region" description="Basic residues" evidence="1">
    <location>
        <begin position="165"/>
        <end position="182"/>
    </location>
</feature>
<feature type="compositionally biased region" description="Polar residues" evidence="1">
    <location>
        <begin position="50"/>
        <end position="62"/>
    </location>
</feature>
<dbReference type="VEuPathDB" id="FungiDB:ASPGLDRAFT_343994"/>
<dbReference type="GeneID" id="34460688"/>
<dbReference type="Proteomes" id="UP000184300">
    <property type="component" value="Unassembled WGS sequence"/>
</dbReference>
<feature type="region of interest" description="Disordered" evidence="1">
    <location>
        <begin position="50"/>
        <end position="82"/>
    </location>
</feature>
<proteinExistence type="predicted"/>
<keyword evidence="3" id="KW-1185">Reference proteome</keyword>
<name>A0A1L9VIP5_ASPGL</name>
<feature type="compositionally biased region" description="Basic and acidic residues" evidence="1">
    <location>
        <begin position="65"/>
        <end position="79"/>
    </location>
</feature>
<organism evidence="2 3">
    <name type="scientific">Aspergillus glaucus CBS 516.65</name>
    <dbReference type="NCBI Taxonomy" id="1160497"/>
    <lineage>
        <taxon>Eukaryota</taxon>
        <taxon>Fungi</taxon>
        <taxon>Dikarya</taxon>
        <taxon>Ascomycota</taxon>
        <taxon>Pezizomycotina</taxon>
        <taxon>Eurotiomycetes</taxon>
        <taxon>Eurotiomycetidae</taxon>
        <taxon>Eurotiales</taxon>
        <taxon>Aspergillaceae</taxon>
        <taxon>Aspergillus</taxon>
        <taxon>Aspergillus subgen. Aspergillus</taxon>
    </lineage>
</organism>
<dbReference type="RefSeq" id="XP_022400494.1">
    <property type="nucleotide sequence ID" value="XM_022544427.1"/>
</dbReference>
<sequence length="188" mass="21784">MYTTKRDERKKKIYSSPFRLTTESCTPKTITGGLRIWVLSERKETTLFCRSSSRQKLNQGNLNRRGHESGKDGGGKDFRGGGSAFELTNVEGRGRGEMLDSSTGSVGQRKRSTIQSTEISTFACRTSLRTLRKRELAGRWWKRKGRREERKVEELTLSKRVWKKKKGREKRRIKEARQRKRIAAAYSH</sequence>
<evidence type="ECO:0000256" key="1">
    <source>
        <dbReference type="SAM" id="MobiDB-lite"/>
    </source>
</evidence>
<evidence type="ECO:0000313" key="3">
    <source>
        <dbReference type="Proteomes" id="UP000184300"/>
    </source>
</evidence>
<protein>
    <submittedName>
        <fullName evidence="2">Uncharacterized protein</fullName>
    </submittedName>
</protein>